<feature type="transmembrane region" description="Helical" evidence="7">
    <location>
        <begin position="26"/>
        <end position="55"/>
    </location>
</feature>
<organism evidence="8 9">
    <name type="scientific">Rosistilla carotiformis</name>
    <dbReference type="NCBI Taxonomy" id="2528017"/>
    <lineage>
        <taxon>Bacteria</taxon>
        <taxon>Pseudomonadati</taxon>
        <taxon>Planctomycetota</taxon>
        <taxon>Planctomycetia</taxon>
        <taxon>Pirellulales</taxon>
        <taxon>Pirellulaceae</taxon>
        <taxon>Rosistilla</taxon>
    </lineage>
</organism>
<dbReference type="PANTHER" id="PTHR21716">
    <property type="entry name" value="TRANSMEMBRANE PROTEIN"/>
    <property type="match status" value="1"/>
</dbReference>
<dbReference type="Proteomes" id="UP000315082">
    <property type="component" value="Chromosome"/>
</dbReference>
<dbReference type="KEGG" id="rcf:Poly24_02380"/>
<proteinExistence type="inferred from homology"/>
<dbReference type="GO" id="GO:0016020">
    <property type="term" value="C:membrane"/>
    <property type="evidence" value="ECO:0007669"/>
    <property type="project" value="UniProtKB-SubCell"/>
</dbReference>
<feature type="region of interest" description="Disordered" evidence="6">
    <location>
        <begin position="233"/>
        <end position="259"/>
    </location>
</feature>
<dbReference type="AlphaFoldDB" id="A0A518JLX2"/>
<keyword evidence="3 7" id="KW-0812">Transmembrane</keyword>
<comment type="subcellular location">
    <subcellularLocation>
        <location evidence="1">Membrane</location>
        <topology evidence="1">Multi-pass membrane protein</topology>
    </subcellularLocation>
</comment>
<feature type="transmembrane region" description="Helical" evidence="7">
    <location>
        <begin position="535"/>
        <end position="555"/>
    </location>
</feature>
<evidence type="ECO:0000256" key="7">
    <source>
        <dbReference type="SAM" id="Phobius"/>
    </source>
</evidence>
<sequence length="619" mass="69647">MSSDSSNLTAPSPPSILQQNWWHKPLIWGVFLALIYALREFFFIGFLTFLFCFIIRSLVAMIARRFAPQRLPSRRLDLLLTLSIFLCLCLSLCGLGWFFLPPLIHEGKSLVVQMKDTTAAEVQNTLLAHTVGTWKFKHQFGAPADPRYQKGMAQFLAAGRSGEGLYQEFPKLHSRLKAEFEAEYEQAQVLDLQSQESGVGVSFQKWFMEFKAPDIFHSKRDYYVSRWQASQTSEEASQATDDKPDATSSLTQPTDFESRRDERIRQRIWADVNADPVLLAQLRSEWAQAISIQRWTVFRESDAYQTEFQQFYETQFADPSNNIPIDYTYFDALATAYPKGKQAFLQVVDQHQQTAKESPEHQRFDFESATKLDLGQQWWATSPMADWVREHATEDGPRILEAGVKRMDQALGHVLRIPVQIGTALLLAVFMLLEWEGVKTGVANIRNTRLRSVFDEIAPGVTALGKLIGKTFQGQVTIAVVNAFLTLIALWIIGVEYKFILGLVVFLLSFIPVVGVILSGIPLCGVAILQPGGSLLMAAQVIAAIALIHLIEGMILSPRIIGKIGHLHPVLVIAILLIAEHFFGMWGLVLGVPVAIYLIRVVLLDSPIPGIYEPDRKRQ</sequence>
<reference evidence="8 9" key="1">
    <citation type="submission" date="2019-02" db="EMBL/GenBank/DDBJ databases">
        <title>Deep-cultivation of Planctomycetes and their phenomic and genomic characterization uncovers novel biology.</title>
        <authorList>
            <person name="Wiegand S."/>
            <person name="Jogler M."/>
            <person name="Boedeker C."/>
            <person name="Pinto D."/>
            <person name="Vollmers J."/>
            <person name="Rivas-Marin E."/>
            <person name="Kohn T."/>
            <person name="Peeters S.H."/>
            <person name="Heuer A."/>
            <person name="Rast P."/>
            <person name="Oberbeckmann S."/>
            <person name="Bunk B."/>
            <person name="Jeske O."/>
            <person name="Meyerdierks A."/>
            <person name="Storesund J.E."/>
            <person name="Kallscheuer N."/>
            <person name="Luecker S."/>
            <person name="Lage O.M."/>
            <person name="Pohl T."/>
            <person name="Merkel B.J."/>
            <person name="Hornburger P."/>
            <person name="Mueller R.-W."/>
            <person name="Bruemmer F."/>
            <person name="Labrenz M."/>
            <person name="Spormann A.M."/>
            <person name="Op den Camp H."/>
            <person name="Overmann J."/>
            <person name="Amann R."/>
            <person name="Jetten M.S.M."/>
            <person name="Mascher T."/>
            <person name="Medema M.H."/>
            <person name="Devos D.P."/>
            <person name="Kaster A.-K."/>
            <person name="Ovreas L."/>
            <person name="Rohde M."/>
            <person name="Galperin M.Y."/>
            <person name="Jogler C."/>
        </authorList>
    </citation>
    <scope>NUCLEOTIDE SEQUENCE [LARGE SCALE GENOMIC DNA]</scope>
    <source>
        <strain evidence="8 9">Poly24</strain>
    </source>
</reference>
<comment type="similarity">
    <text evidence="2">Belongs to the autoinducer-2 exporter (AI-2E) (TC 2.A.86) family.</text>
</comment>
<dbReference type="GO" id="GO:0055085">
    <property type="term" value="P:transmembrane transport"/>
    <property type="evidence" value="ECO:0007669"/>
    <property type="project" value="TreeGrafter"/>
</dbReference>
<evidence type="ECO:0000313" key="8">
    <source>
        <dbReference type="EMBL" id="QDV66551.1"/>
    </source>
</evidence>
<evidence type="ECO:0000256" key="5">
    <source>
        <dbReference type="ARBA" id="ARBA00023136"/>
    </source>
</evidence>
<evidence type="ECO:0000256" key="1">
    <source>
        <dbReference type="ARBA" id="ARBA00004141"/>
    </source>
</evidence>
<evidence type="ECO:0000256" key="3">
    <source>
        <dbReference type="ARBA" id="ARBA00022692"/>
    </source>
</evidence>
<dbReference type="EMBL" id="CP036348">
    <property type="protein sequence ID" value="QDV66551.1"/>
    <property type="molecule type" value="Genomic_DNA"/>
</dbReference>
<gene>
    <name evidence="8" type="ORF">Poly24_02380</name>
</gene>
<feature type="transmembrane region" description="Helical" evidence="7">
    <location>
        <begin position="500"/>
        <end position="529"/>
    </location>
</feature>
<evidence type="ECO:0000256" key="6">
    <source>
        <dbReference type="SAM" id="MobiDB-lite"/>
    </source>
</evidence>
<dbReference type="OrthoDB" id="9772136at2"/>
<dbReference type="Pfam" id="PF01594">
    <property type="entry name" value="AI-2E_transport"/>
    <property type="match status" value="1"/>
</dbReference>
<feature type="transmembrane region" description="Helical" evidence="7">
    <location>
        <begin position="476"/>
        <end position="493"/>
    </location>
</feature>
<dbReference type="InterPro" id="IPR002549">
    <property type="entry name" value="AI-2E-like"/>
</dbReference>
<protein>
    <submittedName>
        <fullName evidence="8">Pheromone autoinducer 2 transporter</fullName>
    </submittedName>
</protein>
<keyword evidence="4 7" id="KW-1133">Transmembrane helix</keyword>
<keyword evidence="5 7" id="KW-0472">Membrane</keyword>
<feature type="transmembrane region" description="Helical" evidence="7">
    <location>
        <begin position="76"/>
        <end position="100"/>
    </location>
</feature>
<evidence type="ECO:0000256" key="4">
    <source>
        <dbReference type="ARBA" id="ARBA00022989"/>
    </source>
</evidence>
<evidence type="ECO:0000256" key="2">
    <source>
        <dbReference type="ARBA" id="ARBA00009773"/>
    </source>
</evidence>
<evidence type="ECO:0000313" key="9">
    <source>
        <dbReference type="Proteomes" id="UP000315082"/>
    </source>
</evidence>
<dbReference type="PANTHER" id="PTHR21716:SF62">
    <property type="entry name" value="TRANSPORT PROTEIN YDBI-RELATED"/>
    <property type="match status" value="1"/>
</dbReference>
<name>A0A518JLX2_9BACT</name>
<feature type="compositionally biased region" description="Polar residues" evidence="6">
    <location>
        <begin position="246"/>
        <end position="255"/>
    </location>
</feature>
<keyword evidence="9" id="KW-1185">Reference proteome</keyword>
<accession>A0A518JLX2</accession>